<sequence>MSSLRLMLELKLKLTWRGYRRSTWKILGAILLLLAFLPVSGFVSFGLWWLLNNVGPSLQMPIARDALTVVFVIWAVTPLLGFQLNESYDLTKLFVYPISYQTIFVGSVLGGLLDTPVLLMLPPLVVLLVHFSPNFGAGVLNFLLLTSFLLLTLALAQLITLTLVGFLRSRRFRDITVVLFPLIGLCYYVGQQVLVRRFSTFSHNLLSPQILNAPPWRIADRLPSGFAASGLEATAANDWGRALLLLVLILAAGAAIAAAAARVLRQLYLGDAGPGIARIGQPSAATPLAKGPQLPGWLPETIAAIAAKEFVYLRRDPQYKALAVQSVFYLVMITAPIFMPAVSSGRALPSFFGDYIPIALSGALLLSMAPLIFNCFGGEGAAISVLFSLPVSRRDILLGKNLAHLVMLVALNAAGLLLSAAFSGHWEKIPITITWVLLASPVLLAAGNLISVQLPHRMIVRGQRWQKGGAPAAGGDSAGCAVAFLHLLAYGVTLLALFPVAMAILLPAVSIISPAWYALSLPLAAVYSIALYGILLGQAETWLLRREPEIAAQVTPPD</sequence>
<dbReference type="KEGG" id="ccot:CCAX7_004290"/>
<evidence type="ECO:0000313" key="2">
    <source>
        <dbReference type="Proteomes" id="UP000287394"/>
    </source>
</evidence>
<name>A0A402D317_9BACT</name>
<reference evidence="1 2" key="1">
    <citation type="journal article" date="2019" name="Int. J. Syst. Evol. Microbiol.">
        <title>Capsulimonas corticalis gen. nov., sp. nov., an aerobic capsulated bacterium, of a novel bacterial order, Capsulimonadales ord. nov., of the class Armatimonadia of the phylum Armatimonadetes.</title>
        <authorList>
            <person name="Li J."/>
            <person name="Kudo C."/>
            <person name="Tonouchi A."/>
        </authorList>
    </citation>
    <scope>NUCLEOTIDE SEQUENCE [LARGE SCALE GENOMIC DNA]</scope>
    <source>
        <strain evidence="1 2">AX-7</strain>
    </source>
</reference>
<dbReference type="AlphaFoldDB" id="A0A402D317"/>
<evidence type="ECO:0000313" key="1">
    <source>
        <dbReference type="EMBL" id="BDI28378.1"/>
    </source>
</evidence>
<gene>
    <name evidence="1" type="ORF">CCAX7_004290</name>
</gene>
<keyword evidence="2" id="KW-1185">Reference proteome</keyword>
<organism evidence="1 2">
    <name type="scientific">Capsulimonas corticalis</name>
    <dbReference type="NCBI Taxonomy" id="2219043"/>
    <lineage>
        <taxon>Bacteria</taxon>
        <taxon>Bacillati</taxon>
        <taxon>Armatimonadota</taxon>
        <taxon>Armatimonadia</taxon>
        <taxon>Capsulimonadales</taxon>
        <taxon>Capsulimonadaceae</taxon>
        <taxon>Capsulimonas</taxon>
    </lineage>
</organism>
<dbReference type="RefSeq" id="WP_125206244.1">
    <property type="nucleotide sequence ID" value="NZ_AP025739.1"/>
</dbReference>
<proteinExistence type="predicted"/>
<dbReference type="Proteomes" id="UP000287394">
    <property type="component" value="Chromosome"/>
</dbReference>
<accession>A0A402D317</accession>
<protein>
    <submittedName>
        <fullName evidence="1">Uncharacterized protein</fullName>
    </submittedName>
</protein>
<dbReference type="EMBL" id="AP025739">
    <property type="protein sequence ID" value="BDI28378.1"/>
    <property type="molecule type" value="Genomic_DNA"/>
</dbReference>
<dbReference type="OrthoDB" id="4334618at2"/>